<dbReference type="InterPro" id="IPR016164">
    <property type="entry name" value="FAD-linked_Oxase-like_C"/>
</dbReference>
<dbReference type="FunFam" id="3.30.70.2740:FF:000001">
    <property type="entry name" value="D-lactate dehydrogenase mitochondrial"/>
    <property type="match status" value="1"/>
</dbReference>
<dbReference type="InterPro" id="IPR016167">
    <property type="entry name" value="FAD-bd_PCMH_sub1"/>
</dbReference>
<dbReference type="InterPro" id="IPR004113">
    <property type="entry name" value="FAD-bd_oxidored_4_C"/>
</dbReference>
<comment type="similarity">
    <text evidence="2">Belongs to the FAD-binding oxidoreductase/transferase type 4 family.</text>
</comment>
<dbReference type="Gene3D" id="3.30.43.10">
    <property type="entry name" value="Uridine Diphospho-n-acetylenolpyruvylglucosamine Reductase, domain 2"/>
    <property type="match status" value="1"/>
</dbReference>
<dbReference type="GeneID" id="92932667"/>
<dbReference type="SUPFAM" id="SSF56176">
    <property type="entry name" value="FAD-binding/transporter-associated domain-like"/>
    <property type="match status" value="1"/>
</dbReference>
<dbReference type="InterPro" id="IPR006094">
    <property type="entry name" value="Oxid_FAD_bind_N"/>
</dbReference>
<evidence type="ECO:0000259" key="6">
    <source>
        <dbReference type="PROSITE" id="PS51387"/>
    </source>
</evidence>
<evidence type="ECO:0000256" key="5">
    <source>
        <dbReference type="ARBA" id="ARBA00023002"/>
    </source>
</evidence>
<dbReference type="Gene3D" id="3.30.70.2190">
    <property type="match status" value="1"/>
</dbReference>
<comment type="cofactor">
    <cofactor evidence="1">
        <name>FAD</name>
        <dbReference type="ChEBI" id="CHEBI:57692"/>
    </cofactor>
</comment>
<proteinExistence type="inferred from homology"/>
<dbReference type="InterPro" id="IPR051914">
    <property type="entry name" value="FAD-linked_OxidoTrans_Type4"/>
</dbReference>
<dbReference type="Gene3D" id="1.10.45.10">
    <property type="entry name" value="Vanillyl-alcohol Oxidase, Chain A, domain 4"/>
    <property type="match status" value="1"/>
</dbReference>
<dbReference type="Gene3D" id="3.30.465.10">
    <property type="match status" value="1"/>
</dbReference>
<gene>
    <name evidence="7" type="ORF">Acaty_c2610</name>
</gene>
<dbReference type="InterPro" id="IPR016171">
    <property type="entry name" value="Vanillyl_alc_oxidase_C-sub2"/>
</dbReference>
<evidence type="ECO:0000256" key="3">
    <source>
        <dbReference type="ARBA" id="ARBA00022630"/>
    </source>
</evidence>
<name>A0A059ZYB7_ACICK</name>
<dbReference type="FunFam" id="1.10.45.10:FF:000001">
    <property type="entry name" value="D-lactate dehydrogenase mitochondrial"/>
    <property type="match status" value="1"/>
</dbReference>
<sequence length="462" mass="48521">MSEIANTIAALRAALGPDRACDDPQTRELYATDDTPGRCLPEVVLFPHSHSEVQAIVALARRHHLPLVARGAGSGNVGGAQPVPGSAVVSFECMQRILDYVPAERRITVEAGCITGALQAHVERDGLFYPPDPGSSPYCRIGGNLAMNAAGPHAVKYGVTRDYVLGLRAVTGTGETLCTGVRTSKGVVGYDLTRLLVGSEGTLALITEVSLRLLPKPEGRATLRAAFASTASACAAVARIMAQSVTPSALEFMDAHALAAVRGMGAATDLPAASQALLLVEVDGDRATLARQVEAMRSALDGPGLLQCDDAQAPDAIARLWQARKALSPATKAMAPLKINEDVVVPVTQLAALLEAIEAIARKERLQIVSFGHAGNGNLHVNFLVDPSDAGLMARAHEGLRSLFRKVLALGGTLSGEHGIGSVKRDFVSLELSPESLALQRSIRRLFDPDGILNPGKLFPAD</sequence>
<dbReference type="InterPro" id="IPR016169">
    <property type="entry name" value="FAD-bd_PCMH_sub2"/>
</dbReference>
<keyword evidence="5" id="KW-0560">Oxidoreductase</keyword>
<evidence type="ECO:0000313" key="8">
    <source>
        <dbReference type="Proteomes" id="UP000005522"/>
    </source>
</evidence>
<dbReference type="Pfam" id="PF02913">
    <property type="entry name" value="FAD-oxidase_C"/>
    <property type="match status" value="1"/>
</dbReference>
<dbReference type="PROSITE" id="PS51387">
    <property type="entry name" value="FAD_PCMH"/>
    <property type="match status" value="1"/>
</dbReference>
<dbReference type="GO" id="GO:0071949">
    <property type="term" value="F:FAD binding"/>
    <property type="evidence" value="ECO:0007669"/>
    <property type="project" value="InterPro"/>
</dbReference>
<dbReference type="Gene3D" id="3.30.70.2740">
    <property type="match status" value="1"/>
</dbReference>
<dbReference type="InterPro" id="IPR016166">
    <property type="entry name" value="FAD-bd_PCMH"/>
</dbReference>
<dbReference type="PANTHER" id="PTHR42934:SF2">
    <property type="entry name" value="GLYCOLATE OXIDASE SUBUNIT GLCD"/>
    <property type="match status" value="1"/>
</dbReference>
<evidence type="ECO:0000256" key="2">
    <source>
        <dbReference type="ARBA" id="ARBA00008000"/>
    </source>
</evidence>
<reference evidence="7 8" key="1">
    <citation type="journal article" date="2009" name="J. Bacteriol.">
        <title>Draft genome sequence of the extremely acidophilic bacterium Acidithiobacillus caldus ATCC 51756 reveals metabolic versatility in the genus Acidithiobacillus.</title>
        <authorList>
            <person name="Valdes J."/>
            <person name="Quatrini R."/>
            <person name="Hallberg K."/>
            <person name="Dopson M."/>
            <person name="Valenzuela P.D."/>
            <person name="Holmes D.S."/>
        </authorList>
    </citation>
    <scope>NUCLEOTIDE SEQUENCE [LARGE SCALE GENOMIC DNA]</scope>
    <source>
        <strain evidence="8">ATCC 51756 / DSM 8584 / KU</strain>
    </source>
</reference>
<evidence type="ECO:0000313" key="7">
    <source>
        <dbReference type="EMBL" id="AIA56453.1"/>
    </source>
</evidence>
<dbReference type="Pfam" id="PF01565">
    <property type="entry name" value="FAD_binding_4"/>
    <property type="match status" value="1"/>
</dbReference>
<dbReference type="PANTHER" id="PTHR42934">
    <property type="entry name" value="GLYCOLATE OXIDASE SUBUNIT GLCD"/>
    <property type="match status" value="1"/>
</dbReference>
<organism evidence="7 8">
    <name type="scientific">Acidithiobacillus caldus (strain ATCC 51756 / DSM 8584 / KU)</name>
    <dbReference type="NCBI Taxonomy" id="637389"/>
    <lineage>
        <taxon>Bacteria</taxon>
        <taxon>Pseudomonadati</taxon>
        <taxon>Pseudomonadota</taxon>
        <taxon>Acidithiobacillia</taxon>
        <taxon>Acidithiobacillales</taxon>
        <taxon>Acidithiobacillaceae</taxon>
        <taxon>Acidithiobacillus</taxon>
    </lineage>
</organism>
<dbReference type="HOGENOM" id="CLU_017779_9_2_6"/>
<keyword evidence="3" id="KW-0285">Flavoprotein</keyword>
<protein>
    <submittedName>
        <fullName evidence="7">Fe-S protein</fullName>
    </submittedName>
</protein>
<dbReference type="AlphaFoldDB" id="A0A059ZYB7"/>
<dbReference type="RefSeq" id="WP_004869316.1">
    <property type="nucleotide sequence ID" value="NZ_CP005986.1"/>
</dbReference>
<feature type="domain" description="FAD-binding PCMH-type" evidence="6">
    <location>
        <begin position="37"/>
        <end position="216"/>
    </location>
</feature>
<dbReference type="Proteomes" id="UP000005522">
    <property type="component" value="Chromosome"/>
</dbReference>
<evidence type="ECO:0000256" key="1">
    <source>
        <dbReference type="ARBA" id="ARBA00001974"/>
    </source>
</evidence>
<dbReference type="KEGG" id="acz:Acaty_c2610"/>
<dbReference type="EMBL" id="CP005986">
    <property type="protein sequence ID" value="AIA56453.1"/>
    <property type="molecule type" value="Genomic_DNA"/>
</dbReference>
<keyword evidence="4" id="KW-0274">FAD</keyword>
<dbReference type="eggNOG" id="COG0277">
    <property type="taxonomic scope" value="Bacteria"/>
</dbReference>
<dbReference type="InterPro" id="IPR036318">
    <property type="entry name" value="FAD-bd_PCMH-like_sf"/>
</dbReference>
<dbReference type="GO" id="GO:0016491">
    <property type="term" value="F:oxidoreductase activity"/>
    <property type="evidence" value="ECO:0007669"/>
    <property type="project" value="UniProtKB-KW"/>
</dbReference>
<dbReference type="SUPFAM" id="SSF55103">
    <property type="entry name" value="FAD-linked oxidases, C-terminal domain"/>
    <property type="match status" value="1"/>
</dbReference>
<accession>A0A059ZYB7</accession>
<evidence type="ECO:0000256" key="4">
    <source>
        <dbReference type="ARBA" id="ARBA00022827"/>
    </source>
</evidence>